<keyword evidence="3" id="KW-1185">Reference proteome</keyword>
<proteinExistence type="predicted"/>
<sequence>MFRKKKEDEFFPETEDLLIVFDEDNKKSDIQRISEIREGIVYVTGKYAVPADDCQVTTGAEGRNFFYRAPSQSVLETQRLAALEQSIVLTQVTAYRPPIPPAAIDWTKGLLFGLVFLAFIIMGITSCSGGTNV</sequence>
<feature type="transmembrane region" description="Helical" evidence="1">
    <location>
        <begin position="110"/>
        <end position="131"/>
    </location>
</feature>
<comment type="caution">
    <text evidence="2">The sequence shown here is derived from an EMBL/GenBank/DDBJ whole genome shotgun (WGS) entry which is preliminary data.</text>
</comment>
<keyword evidence="1" id="KW-1133">Transmembrane helix</keyword>
<evidence type="ECO:0000313" key="3">
    <source>
        <dbReference type="Proteomes" id="UP000682111"/>
    </source>
</evidence>
<protein>
    <submittedName>
        <fullName evidence="2">Uncharacterized protein</fullName>
    </submittedName>
</protein>
<keyword evidence="1" id="KW-0812">Transmembrane</keyword>
<evidence type="ECO:0000256" key="1">
    <source>
        <dbReference type="SAM" id="Phobius"/>
    </source>
</evidence>
<keyword evidence="1" id="KW-0472">Membrane</keyword>
<reference evidence="2" key="1">
    <citation type="submission" date="2021-03" db="EMBL/GenBank/DDBJ databases">
        <title>Antimicrobial resistance genes in bacteria isolated from Japanese honey, and their potential for conferring macrolide and lincosamide resistance in the American foulbrood pathogen Paenibacillus larvae.</title>
        <authorList>
            <person name="Okamoto M."/>
            <person name="Kumagai M."/>
            <person name="Kanamori H."/>
            <person name="Takamatsu D."/>
        </authorList>
    </citation>
    <scope>NUCLEOTIDE SEQUENCE</scope>
    <source>
        <strain evidence="2">J27TS8</strain>
    </source>
</reference>
<organism evidence="2 3">
    <name type="scientific">Robertmurraya siralis</name>
    <dbReference type="NCBI Taxonomy" id="77777"/>
    <lineage>
        <taxon>Bacteria</taxon>
        <taxon>Bacillati</taxon>
        <taxon>Bacillota</taxon>
        <taxon>Bacilli</taxon>
        <taxon>Bacillales</taxon>
        <taxon>Bacillaceae</taxon>
        <taxon>Robertmurraya</taxon>
    </lineage>
</organism>
<dbReference type="Proteomes" id="UP000682111">
    <property type="component" value="Unassembled WGS sequence"/>
</dbReference>
<dbReference type="RefSeq" id="WP_212933938.1">
    <property type="nucleotide sequence ID" value="NZ_BORC01000004.1"/>
</dbReference>
<dbReference type="AlphaFoldDB" id="A0A919WJA7"/>
<gene>
    <name evidence="2" type="ORF">J27TS8_27540</name>
</gene>
<dbReference type="EMBL" id="BORC01000004">
    <property type="protein sequence ID" value="GIN62761.1"/>
    <property type="molecule type" value="Genomic_DNA"/>
</dbReference>
<evidence type="ECO:0000313" key="2">
    <source>
        <dbReference type="EMBL" id="GIN62761.1"/>
    </source>
</evidence>
<name>A0A919WJA7_9BACI</name>
<accession>A0A919WJA7</accession>